<organism evidence="4 5">
    <name type="scientific">Eumeta variegata</name>
    <name type="common">Bagworm moth</name>
    <name type="synonym">Eumeta japonica</name>
    <dbReference type="NCBI Taxonomy" id="151549"/>
    <lineage>
        <taxon>Eukaryota</taxon>
        <taxon>Metazoa</taxon>
        <taxon>Ecdysozoa</taxon>
        <taxon>Arthropoda</taxon>
        <taxon>Hexapoda</taxon>
        <taxon>Insecta</taxon>
        <taxon>Pterygota</taxon>
        <taxon>Neoptera</taxon>
        <taxon>Endopterygota</taxon>
        <taxon>Lepidoptera</taxon>
        <taxon>Glossata</taxon>
        <taxon>Ditrysia</taxon>
        <taxon>Tineoidea</taxon>
        <taxon>Psychidae</taxon>
        <taxon>Oiketicinae</taxon>
        <taxon>Eumeta</taxon>
    </lineage>
</organism>
<dbReference type="PRINTS" id="PR00401">
    <property type="entry name" value="SH2DOMAIN"/>
</dbReference>
<keyword evidence="5" id="KW-1185">Reference proteome</keyword>
<feature type="region of interest" description="Disordered" evidence="2">
    <location>
        <begin position="57"/>
        <end position="103"/>
    </location>
</feature>
<dbReference type="SUPFAM" id="SSF55550">
    <property type="entry name" value="SH2 domain"/>
    <property type="match status" value="1"/>
</dbReference>
<feature type="compositionally biased region" description="Low complexity" evidence="2">
    <location>
        <begin position="195"/>
        <end position="208"/>
    </location>
</feature>
<dbReference type="Proteomes" id="UP000299102">
    <property type="component" value="Unassembled WGS sequence"/>
</dbReference>
<accession>A0A4C1Z8S4</accession>
<dbReference type="PANTHER" id="PTHR15832:SF2">
    <property type="entry name" value="SH2 DOMAIN-CONTAINING PROTEIN"/>
    <property type="match status" value="1"/>
</dbReference>
<gene>
    <name evidence="4" type="primary">Tns3</name>
    <name evidence="4" type="ORF">EVAR_56972_1</name>
</gene>
<evidence type="ECO:0000259" key="3">
    <source>
        <dbReference type="PROSITE" id="PS50001"/>
    </source>
</evidence>
<protein>
    <submittedName>
        <fullName evidence="4">Tensin-3</fullName>
    </submittedName>
</protein>
<dbReference type="PROSITE" id="PS50001">
    <property type="entry name" value="SH2"/>
    <property type="match status" value="1"/>
</dbReference>
<dbReference type="Pfam" id="PF00017">
    <property type="entry name" value="SH2"/>
    <property type="match status" value="1"/>
</dbReference>
<evidence type="ECO:0000256" key="1">
    <source>
        <dbReference type="PROSITE-ProRule" id="PRU00191"/>
    </source>
</evidence>
<dbReference type="InterPro" id="IPR036860">
    <property type="entry name" value="SH2_dom_sf"/>
</dbReference>
<feature type="compositionally biased region" description="Low complexity" evidence="2">
    <location>
        <begin position="76"/>
        <end position="96"/>
    </location>
</feature>
<dbReference type="CDD" id="cd00173">
    <property type="entry name" value="SH2"/>
    <property type="match status" value="1"/>
</dbReference>
<feature type="region of interest" description="Disordered" evidence="2">
    <location>
        <begin position="136"/>
        <end position="225"/>
    </location>
</feature>
<dbReference type="Gene3D" id="3.30.505.10">
    <property type="entry name" value="SH2 domain"/>
    <property type="match status" value="1"/>
</dbReference>
<dbReference type="AlphaFoldDB" id="A0A4C1Z8S4"/>
<reference evidence="4 5" key="1">
    <citation type="journal article" date="2019" name="Commun. Biol.">
        <title>The bagworm genome reveals a unique fibroin gene that provides high tensile strength.</title>
        <authorList>
            <person name="Kono N."/>
            <person name="Nakamura H."/>
            <person name="Ohtoshi R."/>
            <person name="Tomita M."/>
            <person name="Numata K."/>
            <person name="Arakawa K."/>
        </authorList>
    </citation>
    <scope>NUCLEOTIDE SEQUENCE [LARGE SCALE GENOMIC DNA]</scope>
</reference>
<dbReference type="EMBL" id="BGZK01001669">
    <property type="protein sequence ID" value="GBP84288.1"/>
    <property type="molecule type" value="Genomic_DNA"/>
</dbReference>
<feature type="domain" description="SH2" evidence="3">
    <location>
        <begin position="231"/>
        <end position="330"/>
    </location>
</feature>
<feature type="compositionally biased region" description="Basic and acidic residues" evidence="2">
    <location>
        <begin position="160"/>
        <end position="183"/>
    </location>
</feature>
<keyword evidence="1" id="KW-0727">SH2 domain</keyword>
<name>A0A4C1Z8S4_EUMVA</name>
<proteinExistence type="predicted"/>
<evidence type="ECO:0000313" key="5">
    <source>
        <dbReference type="Proteomes" id="UP000299102"/>
    </source>
</evidence>
<dbReference type="PANTHER" id="PTHR15832">
    <property type="entry name" value="SHC (SRC HOMOLOGY DOMAIN C-TERMINAL) ADAPTOR HOMOLOG"/>
    <property type="match status" value="1"/>
</dbReference>
<evidence type="ECO:0000313" key="4">
    <source>
        <dbReference type="EMBL" id="GBP84288.1"/>
    </source>
</evidence>
<evidence type="ECO:0000256" key="2">
    <source>
        <dbReference type="SAM" id="MobiDB-lite"/>
    </source>
</evidence>
<dbReference type="OrthoDB" id="10013007at2759"/>
<comment type="caution">
    <text evidence="4">The sequence shown here is derived from an EMBL/GenBank/DDBJ whole genome shotgun (WGS) entry which is preliminary data.</text>
</comment>
<dbReference type="SMART" id="SM00252">
    <property type="entry name" value="SH2"/>
    <property type="match status" value="1"/>
</dbReference>
<dbReference type="InterPro" id="IPR000980">
    <property type="entry name" value="SH2"/>
</dbReference>
<sequence length="357" mass="38277">MVKNFHIRGFCKLKLPKSYQRYHMKSIARTISKMIYRLQRVRERDFSMIVETAARAPGTLRPGSPARCPGGGPAVGAGPVAAGAGSPSGSEESNSPTELNSCRRLTDKPPLVKRLALGLAGALAPGDDDATPLVTDTHSPSHCGVAGTGGGYVNESAGDAEVRTRRSNGELPRRGPRDLRVPLDNRQPWCGAQSSGGSSSSGSSSCGSAHVVRSPNNNAPRPEPELKRAPWFQAGIPREIALEVLGGQPVGTFLVRSSSSQADCYALSVRVPRDFQPTGIAHYLILRTPKGYKIKGFTKEFPSLSALVTHHSVMPELLPCPLLLARRAPRAPRRDDLADADCPALADFRRMMCELDV</sequence>